<dbReference type="Proteomes" id="UP000094569">
    <property type="component" value="Unassembled WGS sequence"/>
</dbReference>
<feature type="transmembrane region" description="Helical" evidence="2">
    <location>
        <begin position="276"/>
        <end position="294"/>
    </location>
</feature>
<evidence type="ECO:0000256" key="2">
    <source>
        <dbReference type="SAM" id="Phobius"/>
    </source>
</evidence>
<sequence length="295" mass="32946">MQPLTKSPRGRRSPPSDDIEKQMIQSVPVPQPPTSDHPAGYPRFSAHIAADESSQIYRRFSTLRTRLLLSKQDSLSVLENKLDKIDRGEKCKVFLGSRRRDRNQERHNVLLQIEAELAGYDELVERSARVARLTQAQRRDVEGLRKWVDGNGCIAREESRYLGHGEDLFTFSSEDKDPLSRLERSVEDALVPFFRSYYEKQASEDTPPDVSTPSAFLAKRVARASMAAIVTTVLLLPMLVCNFLPSLTARVAITAISVMVLIAMMSGFTKARSTEVLAASAIYATVMMVLVTNGS</sequence>
<dbReference type="VEuPathDB" id="FungiDB:SI65_02305"/>
<comment type="caution">
    <text evidence="4">The sequence shown here is derived from an EMBL/GenBank/DDBJ whole genome shotgun (WGS) entry which is preliminary data.</text>
</comment>
<dbReference type="PANTHER" id="PTHR34502:SF5">
    <property type="entry name" value="DUF6594 DOMAIN-CONTAINING PROTEIN"/>
    <property type="match status" value="1"/>
</dbReference>
<keyword evidence="2" id="KW-1133">Transmembrane helix</keyword>
<evidence type="ECO:0000256" key="1">
    <source>
        <dbReference type="SAM" id="MobiDB-lite"/>
    </source>
</evidence>
<dbReference type="InterPro" id="IPR046529">
    <property type="entry name" value="DUF6594"/>
</dbReference>
<dbReference type="AlphaFoldDB" id="A0A1E3BKY3"/>
<proteinExistence type="predicted"/>
<keyword evidence="5" id="KW-1185">Reference proteome</keyword>
<reference evidence="4 5" key="1">
    <citation type="journal article" date="2016" name="BMC Genomics">
        <title>Comparative genomic and transcriptomic analyses of the Fuzhuan brick tea-fermentation fungus Aspergillus cristatus.</title>
        <authorList>
            <person name="Ge Y."/>
            <person name="Wang Y."/>
            <person name="Liu Y."/>
            <person name="Tan Y."/>
            <person name="Ren X."/>
            <person name="Zhang X."/>
            <person name="Hyde K.D."/>
            <person name="Liu Y."/>
            <person name="Liu Z."/>
        </authorList>
    </citation>
    <scope>NUCLEOTIDE SEQUENCE [LARGE SCALE GENOMIC DNA]</scope>
    <source>
        <strain evidence="4 5">GZAAS20.1005</strain>
    </source>
</reference>
<evidence type="ECO:0000259" key="3">
    <source>
        <dbReference type="Pfam" id="PF20237"/>
    </source>
</evidence>
<dbReference type="STRING" id="573508.A0A1E3BKY3"/>
<gene>
    <name evidence="4" type="ORF">SI65_02305</name>
</gene>
<organism evidence="4 5">
    <name type="scientific">Aspergillus cristatus</name>
    <name type="common">Chinese Fuzhuan brick tea-fermentation fungus</name>
    <name type="synonym">Eurotium cristatum</name>
    <dbReference type="NCBI Taxonomy" id="573508"/>
    <lineage>
        <taxon>Eukaryota</taxon>
        <taxon>Fungi</taxon>
        <taxon>Dikarya</taxon>
        <taxon>Ascomycota</taxon>
        <taxon>Pezizomycotina</taxon>
        <taxon>Eurotiomycetes</taxon>
        <taxon>Eurotiomycetidae</taxon>
        <taxon>Eurotiales</taxon>
        <taxon>Aspergillaceae</taxon>
        <taxon>Aspergillus</taxon>
        <taxon>Aspergillus subgen. Aspergillus</taxon>
    </lineage>
</organism>
<keyword evidence="2" id="KW-0472">Membrane</keyword>
<evidence type="ECO:0000313" key="4">
    <source>
        <dbReference type="EMBL" id="ODM21461.1"/>
    </source>
</evidence>
<dbReference type="OrthoDB" id="5341582at2759"/>
<feature type="transmembrane region" description="Helical" evidence="2">
    <location>
        <begin position="251"/>
        <end position="269"/>
    </location>
</feature>
<dbReference type="EMBL" id="JXNT01000002">
    <property type="protein sequence ID" value="ODM21461.1"/>
    <property type="molecule type" value="Genomic_DNA"/>
</dbReference>
<name>A0A1E3BKY3_ASPCR</name>
<feature type="domain" description="DUF6594" evidence="3">
    <location>
        <begin position="41"/>
        <end position="288"/>
    </location>
</feature>
<feature type="transmembrane region" description="Helical" evidence="2">
    <location>
        <begin position="226"/>
        <end position="245"/>
    </location>
</feature>
<feature type="region of interest" description="Disordered" evidence="1">
    <location>
        <begin position="1"/>
        <end position="41"/>
    </location>
</feature>
<dbReference type="Pfam" id="PF20237">
    <property type="entry name" value="DUF6594"/>
    <property type="match status" value="1"/>
</dbReference>
<accession>A0A1E3BKY3</accession>
<protein>
    <recommendedName>
        <fullName evidence="3">DUF6594 domain-containing protein</fullName>
    </recommendedName>
</protein>
<dbReference type="PANTHER" id="PTHR34502">
    <property type="entry name" value="DUF6594 DOMAIN-CONTAINING PROTEIN-RELATED"/>
    <property type="match status" value="1"/>
</dbReference>
<keyword evidence="2" id="KW-0812">Transmembrane</keyword>
<evidence type="ECO:0000313" key="5">
    <source>
        <dbReference type="Proteomes" id="UP000094569"/>
    </source>
</evidence>